<evidence type="ECO:0000256" key="4">
    <source>
        <dbReference type="ARBA" id="ARBA00038302"/>
    </source>
</evidence>
<evidence type="ECO:0008006" key="6">
    <source>
        <dbReference type="Google" id="ProtNLM"/>
    </source>
</evidence>
<dbReference type="PANTHER" id="PTHR42735">
    <property type="match status" value="1"/>
</dbReference>
<dbReference type="Gene3D" id="3.40.640.10">
    <property type="entry name" value="Type I PLP-dependent aspartate aminotransferase-like (Major domain)"/>
    <property type="match status" value="1"/>
</dbReference>
<dbReference type="InterPro" id="IPR015424">
    <property type="entry name" value="PyrdxlP-dep_Trfase"/>
</dbReference>
<keyword evidence="2" id="KW-0663">Pyridoxal phosphate</keyword>
<dbReference type="InterPro" id="IPR015422">
    <property type="entry name" value="PyrdxlP-dep_Trfase_small"/>
</dbReference>
<evidence type="ECO:0000256" key="1">
    <source>
        <dbReference type="ARBA" id="ARBA00001933"/>
    </source>
</evidence>
<dbReference type="GO" id="GO:0016020">
    <property type="term" value="C:membrane"/>
    <property type="evidence" value="ECO:0007669"/>
    <property type="project" value="GOC"/>
</dbReference>
<accession>X1A1D9</accession>
<reference evidence="5" key="1">
    <citation type="journal article" date="2014" name="Front. Microbiol.">
        <title>High frequency of phylogenetically diverse reductive dehalogenase-homologous genes in deep subseafloor sedimentary metagenomes.</title>
        <authorList>
            <person name="Kawai M."/>
            <person name="Futagami T."/>
            <person name="Toyoda A."/>
            <person name="Takaki Y."/>
            <person name="Nishi S."/>
            <person name="Hori S."/>
            <person name="Arai W."/>
            <person name="Tsubouchi T."/>
            <person name="Morono Y."/>
            <person name="Uchiyama I."/>
            <person name="Ito T."/>
            <person name="Fujiyama A."/>
            <person name="Inagaki F."/>
            <person name="Takami H."/>
        </authorList>
    </citation>
    <scope>NUCLEOTIDE SEQUENCE</scope>
    <source>
        <strain evidence="5">Expedition CK06-06</strain>
    </source>
</reference>
<gene>
    <name evidence="5" type="ORF">S01H4_15066</name>
</gene>
<keyword evidence="3" id="KW-0456">Lyase</keyword>
<dbReference type="GO" id="GO:0019752">
    <property type="term" value="P:carboxylic acid metabolic process"/>
    <property type="evidence" value="ECO:0007669"/>
    <property type="project" value="InterPro"/>
</dbReference>
<dbReference type="GO" id="GO:0008117">
    <property type="term" value="F:sphinganine-1-phosphate aldolase activity"/>
    <property type="evidence" value="ECO:0007669"/>
    <property type="project" value="TreeGrafter"/>
</dbReference>
<protein>
    <recommendedName>
        <fullName evidence="6">Aminotransferase class V domain-containing protein</fullName>
    </recommendedName>
</protein>
<comment type="caution">
    <text evidence="5">The sequence shown here is derived from an EMBL/GenBank/DDBJ whole genome shotgun (WGS) entry which is preliminary data.</text>
</comment>
<dbReference type="GO" id="GO:0030170">
    <property type="term" value="F:pyridoxal phosphate binding"/>
    <property type="evidence" value="ECO:0007669"/>
    <property type="project" value="InterPro"/>
</dbReference>
<proteinExistence type="inferred from homology"/>
<dbReference type="EMBL" id="BART01006605">
    <property type="protein sequence ID" value="GAG66573.1"/>
    <property type="molecule type" value="Genomic_DNA"/>
</dbReference>
<evidence type="ECO:0000256" key="2">
    <source>
        <dbReference type="ARBA" id="ARBA00022898"/>
    </source>
</evidence>
<comment type="cofactor">
    <cofactor evidence="1">
        <name>pyridoxal 5'-phosphate</name>
        <dbReference type="ChEBI" id="CHEBI:597326"/>
    </cofactor>
</comment>
<dbReference type="SUPFAM" id="SSF53383">
    <property type="entry name" value="PLP-dependent transferases"/>
    <property type="match status" value="1"/>
</dbReference>
<sequence length="257" mass="28141">MIAMMSKSYRADVKAMKDKLSENTILIVGSAPDYPRGVVDPITELGTLAEECGIGLHVDACLGGYFLPFVRKLGYDIPDFDFSVPGVTSISADIHKYGYGAKGSSTILYRKDILLKYQYCASIDWSGGIYASPAMQGTRQAGTIAAAWAAFNALGENGYLNLVKVVMDITKKLIDGIEQIPELYILGKPDMSVYSFTSDKFHVYNLAGAMERRGWHLDRMQFPPAIHMSSPLLPGNKISSSINLGTLFFNSLNTLKV</sequence>
<dbReference type="AlphaFoldDB" id="X1A1D9"/>
<dbReference type="Gene3D" id="3.90.1150.10">
    <property type="entry name" value="Aspartate Aminotransferase, domain 1"/>
    <property type="match status" value="1"/>
</dbReference>
<evidence type="ECO:0000256" key="3">
    <source>
        <dbReference type="ARBA" id="ARBA00023239"/>
    </source>
</evidence>
<dbReference type="InterPro" id="IPR050477">
    <property type="entry name" value="GrpII_AminoAcid_Decarb"/>
</dbReference>
<dbReference type="InterPro" id="IPR002129">
    <property type="entry name" value="PyrdxlP-dep_de-COase"/>
</dbReference>
<evidence type="ECO:0000313" key="5">
    <source>
        <dbReference type="EMBL" id="GAG66573.1"/>
    </source>
</evidence>
<comment type="similarity">
    <text evidence="4">Belongs to the group II decarboxylase family. Sphingosine-1-phosphate lyase subfamily.</text>
</comment>
<dbReference type="InterPro" id="IPR015421">
    <property type="entry name" value="PyrdxlP-dep_Trfase_major"/>
</dbReference>
<dbReference type="Pfam" id="PF00282">
    <property type="entry name" value="Pyridoxal_deC"/>
    <property type="match status" value="1"/>
</dbReference>
<dbReference type="GO" id="GO:0005783">
    <property type="term" value="C:endoplasmic reticulum"/>
    <property type="evidence" value="ECO:0007669"/>
    <property type="project" value="TreeGrafter"/>
</dbReference>
<dbReference type="GO" id="GO:0030149">
    <property type="term" value="P:sphingolipid catabolic process"/>
    <property type="evidence" value="ECO:0007669"/>
    <property type="project" value="TreeGrafter"/>
</dbReference>
<name>X1A1D9_9ZZZZ</name>
<dbReference type="PANTHER" id="PTHR42735:SF6">
    <property type="entry name" value="SPHINGOSINE-1-PHOSPHATE LYASE 1"/>
    <property type="match status" value="1"/>
</dbReference>
<organism evidence="5">
    <name type="scientific">marine sediment metagenome</name>
    <dbReference type="NCBI Taxonomy" id="412755"/>
    <lineage>
        <taxon>unclassified sequences</taxon>
        <taxon>metagenomes</taxon>
        <taxon>ecological metagenomes</taxon>
    </lineage>
</organism>